<dbReference type="EMBL" id="CP027059">
    <property type="protein sequence ID" value="UQZ81874.1"/>
    <property type="molecule type" value="Genomic_DNA"/>
</dbReference>
<evidence type="ECO:0000313" key="5">
    <source>
        <dbReference type="Proteomes" id="UP001057134"/>
    </source>
</evidence>
<evidence type="ECO:0000313" key="4">
    <source>
        <dbReference type="EMBL" id="UQZ81874.1"/>
    </source>
</evidence>
<dbReference type="Proteomes" id="UP001057134">
    <property type="component" value="Chromosome"/>
</dbReference>
<proteinExistence type="predicted"/>
<evidence type="ECO:0000256" key="1">
    <source>
        <dbReference type="SAM" id="MobiDB-lite"/>
    </source>
</evidence>
<name>A0ABY4RJS4_9BACL</name>
<reference evidence="4" key="2">
    <citation type="journal article" date="2021" name="J Anim Sci Technol">
        <title>Complete genome sequence of Paenibacillus konkukensis sp. nov. SK3146 as a potential probiotic strain.</title>
        <authorList>
            <person name="Jung H.I."/>
            <person name="Park S."/>
            <person name="Niu K.M."/>
            <person name="Lee S.W."/>
            <person name="Kothari D."/>
            <person name="Yi K.J."/>
            <person name="Kim S.K."/>
        </authorList>
    </citation>
    <scope>NUCLEOTIDE SEQUENCE</scope>
    <source>
        <strain evidence="4">SK3146</strain>
    </source>
</reference>
<gene>
    <name evidence="4" type="ORF">SK3146_01030</name>
</gene>
<feature type="signal peptide" evidence="2">
    <location>
        <begin position="1"/>
        <end position="30"/>
    </location>
</feature>
<keyword evidence="5" id="KW-1185">Reference proteome</keyword>
<dbReference type="PROSITE" id="PS51257">
    <property type="entry name" value="PROKAR_LIPOPROTEIN"/>
    <property type="match status" value="1"/>
</dbReference>
<protein>
    <submittedName>
        <fullName evidence="4">Sporulation and spore germination</fullName>
    </submittedName>
</protein>
<evidence type="ECO:0000256" key="2">
    <source>
        <dbReference type="SAM" id="SignalP"/>
    </source>
</evidence>
<accession>A0ABY4RJS4</accession>
<dbReference type="RefSeq" id="WP_249864073.1">
    <property type="nucleotide sequence ID" value="NZ_CP027059.1"/>
</dbReference>
<reference evidence="4" key="1">
    <citation type="submission" date="2018-02" db="EMBL/GenBank/DDBJ databases">
        <authorList>
            <person name="Kim S.-K."/>
            <person name="Jung H.-I."/>
            <person name="Lee S.-W."/>
        </authorList>
    </citation>
    <scope>NUCLEOTIDE SEQUENCE</scope>
    <source>
        <strain evidence="4">SK3146</strain>
    </source>
</reference>
<dbReference type="Pfam" id="PF10646">
    <property type="entry name" value="Germane"/>
    <property type="match status" value="1"/>
</dbReference>
<dbReference type="InterPro" id="IPR019606">
    <property type="entry name" value="GerMN"/>
</dbReference>
<feature type="chain" id="PRO_5045818072" evidence="2">
    <location>
        <begin position="31"/>
        <end position="185"/>
    </location>
</feature>
<organism evidence="4 5">
    <name type="scientific">Paenibacillus konkukensis</name>
    <dbReference type="NCBI Taxonomy" id="2020716"/>
    <lineage>
        <taxon>Bacteria</taxon>
        <taxon>Bacillati</taxon>
        <taxon>Bacillota</taxon>
        <taxon>Bacilli</taxon>
        <taxon>Bacillales</taxon>
        <taxon>Paenibacillaceae</taxon>
        <taxon>Paenibacillus</taxon>
    </lineage>
</organism>
<feature type="domain" description="GerMN" evidence="3">
    <location>
        <begin position="64"/>
        <end position="170"/>
    </location>
</feature>
<feature type="region of interest" description="Disordered" evidence="1">
    <location>
        <begin position="27"/>
        <end position="55"/>
    </location>
</feature>
<keyword evidence="2" id="KW-0732">Signal</keyword>
<sequence>MQRRLVNGAIIGITLVALLAACGQKQPAPAAGGQETGKQAQSSAPTPTPTPAAQDVKQMKIKTYYGDENGERLVEQEAVISYKQDNDKYLAALKTLTVSSDDKRIPLMKGFTFNSVTLKDQTLTVDVSMAPESRLGSGGESLLLQALKKNVFQFSEIQNLDILLDGKAVESLMGHMDLPHPIKRG</sequence>
<evidence type="ECO:0000259" key="3">
    <source>
        <dbReference type="Pfam" id="PF10646"/>
    </source>
</evidence>